<evidence type="ECO:0000313" key="2">
    <source>
        <dbReference type="EMBL" id="USW51169.1"/>
    </source>
</evidence>
<evidence type="ECO:0008006" key="4">
    <source>
        <dbReference type="Google" id="ProtNLM"/>
    </source>
</evidence>
<accession>A0A9Q9AKV0</accession>
<feature type="compositionally biased region" description="Polar residues" evidence="1">
    <location>
        <begin position="407"/>
        <end position="428"/>
    </location>
</feature>
<keyword evidence="3" id="KW-1185">Reference proteome</keyword>
<name>A0A9Q9AKV0_9PEZI</name>
<feature type="region of interest" description="Disordered" evidence="1">
    <location>
        <begin position="55"/>
        <end position="100"/>
    </location>
</feature>
<evidence type="ECO:0000256" key="1">
    <source>
        <dbReference type="SAM" id="MobiDB-lite"/>
    </source>
</evidence>
<dbReference type="Pfam" id="PF08634">
    <property type="entry name" value="Pet127"/>
    <property type="match status" value="1"/>
</dbReference>
<feature type="compositionally biased region" description="Basic and acidic residues" evidence="1">
    <location>
        <begin position="71"/>
        <end position="94"/>
    </location>
</feature>
<proteinExistence type="predicted"/>
<feature type="compositionally biased region" description="Low complexity" evidence="1">
    <location>
        <begin position="1102"/>
        <end position="1128"/>
    </location>
</feature>
<dbReference type="GO" id="GO:0005740">
    <property type="term" value="C:mitochondrial envelope"/>
    <property type="evidence" value="ECO:0007669"/>
    <property type="project" value="TreeGrafter"/>
</dbReference>
<feature type="region of interest" description="Disordered" evidence="1">
    <location>
        <begin position="189"/>
        <end position="223"/>
    </location>
</feature>
<feature type="region of interest" description="Disordered" evidence="1">
    <location>
        <begin position="1259"/>
        <end position="1278"/>
    </location>
</feature>
<feature type="region of interest" description="Disordered" evidence="1">
    <location>
        <begin position="465"/>
        <end position="609"/>
    </location>
</feature>
<dbReference type="PANTHER" id="PTHR31014">
    <property type="entry name" value="MITOCHONDRIAL TRANSLATION SYSTEM COMPONENT PET127-RELATED"/>
    <property type="match status" value="1"/>
</dbReference>
<feature type="compositionally biased region" description="Basic and acidic residues" evidence="1">
    <location>
        <begin position="197"/>
        <end position="214"/>
    </location>
</feature>
<dbReference type="EMBL" id="CP099420">
    <property type="protein sequence ID" value="USW51169.1"/>
    <property type="molecule type" value="Genomic_DNA"/>
</dbReference>
<dbReference type="OrthoDB" id="10249045at2759"/>
<evidence type="ECO:0000313" key="3">
    <source>
        <dbReference type="Proteomes" id="UP001056384"/>
    </source>
</evidence>
<feature type="compositionally biased region" description="Basic and acidic residues" evidence="1">
    <location>
        <begin position="351"/>
        <end position="375"/>
    </location>
</feature>
<feature type="compositionally biased region" description="Basic residues" evidence="1">
    <location>
        <begin position="641"/>
        <end position="654"/>
    </location>
</feature>
<feature type="region of interest" description="Disordered" evidence="1">
    <location>
        <begin position="237"/>
        <end position="452"/>
    </location>
</feature>
<protein>
    <recommendedName>
        <fullName evidence="4">Pet127-domain-containing protein</fullName>
    </recommendedName>
</protein>
<feature type="compositionally biased region" description="Basic and acidic residues" evidence="1">
    <location>
        <begin position="518"/>
        <end position="532"/>
    </location>
</feature>
<feature type="region of interest" description="Disordered" evidence="1">
    <location>
        <begin position="1091"/>
        <end position="1129"/>
    </location>
</feature>
<dbReference type="PANTHER" id="PTHR31014:SF0">
    <property type="entry name" value="MITOCHONDRIAL TRANSLATION SYSTEM COMPONENT PET127-RELATED"/>
    <property type="match status" value="1"/>
</dbReference>
<feature type="region of interest" description="Disordered" evidence="1">
    <location>
        <begin position="30"/>
        <end position="49"/>
    </location>
</feature>
<dbReference type="GO" id="GO:0000964">
    <property type="term" value="P:mitochondrial RNA 5'-end processing"/>
    <property type="evidence" value="ECO:0007669"/>
    <property type="project" value="TreeGrafter"/>
</dbReference>
<sequence length="1304" mass="145031">MLARTVQAPAWSKQAYVCRACRRQWHISHQRRWNSQQSQNSPAAVPSDSWFDTINEISDEYSSHTPAPSKPPKDDDKKEISRKSRRSRLADGRQPKYGAMSIKSLQDTLDATIPARPSGESIDSLATQDAKHADFEAAFLSGQSRHRDRRKQDVAANLTAGPVQGVARTNDAILANLLDGLKADAKTMAVQQDEGFDQPREEDSEQETVRREDAGPVPFPSFRGRPWVADYVDVSAGQSGEAKASEGAVQPTVWKAKTSPSESGLGGPVVARVGSDRPMSLLDRHRQTQSKSAWGAAEERASSPPPKVTFNTLSKADRSSPKKENDGPLTKRPFGFVDRVKMLWRGPAKQADAEEHQAAAEEHQNHASPELERKSSRPNQADDMGTLLSRLVKQSEPKNSAEADGSVQENLPSSDHATGESKQQNIEQLKSREEHTSSPLVDPSAGLPSQADILATDSLAKLHADLLQRSEEGSNQTANSRSEQSLPSQQVESVGEEPLSKGSHKSRGQPSVRKLASSRRDPVSRRMRRLDIVRASTNTEAADAQCGSLPSVEYSANSSQSEAASGSEVHGANQAPNAHEQSPPDAADITEQVPINGLSGEHGKSSAGEAVNADGQVPAEIPEPESAGVSLAEAMKDVQRSRSKPPRRQARGKAKASSEKTQAKPDAVQVALRNDVDGEEELEEQAHVDVLSAQLSDLQIQPVDVPQPPVPYLEYGLSRALFNPGVYQLQDAASRVYNFDPYLQKIMPVEQFDFNALKEYKTSSQDTALAAIAKEQGRRYIGSTSSMTSSLAHFHYLISNWRPLNLGMLSHGYVGKHTRSDYTKISKAPSAIFLRWKNGSYAIDADKEFDSANVLMLLGKSMELLLTLPKDEYEKYRKSDPRTVSREQRTAPESYQYTTMGDFLMRSQLDAYDPRLPGNGTFDLKTRAVVTIRMSAHDHEKMTGYEIYGNQGRWGSYEKEYHDMARATMLKYMLQARMGRMNGIFVAYHNVKRIFGFQYVPIADMDLVLHGQSDTCLGDQEFKASLKMMNDLLNKATSKYPEQSLRIHFETQSSPDPDVPTCLHMFAEPMTEQDIDQIQNKQKEKIAEYERNIMGKEDVPDAETSTKASGSSEASSAKSSESQDQASDYARQQMNFKSTDAPADQPFLNQVQDTPPEDAKPLFYATAIVQSDVNGSVQNERPEYLTKEDEWTLNYLIKDYEVTRHHWALYDDMKARRRQALYFEREEADEADGEADGKSKAEAGFIMFLENMSKKGEAIREKQDLADQESGSNVVRVDDPLPRVREKVETLEDYIRWMYQKEQE</sequence>
<dbReference type="Proteomes" id="UP001056384">
    <property type="component" value="Chromosome 3"/>
</dbReference>
<feature type="compositionally biased region" description="Basic and acidic residues" evidence="1">
    <location>
        <begin position="315"/>
        <end position="326"/>
    </location>
</feature>
<organism evidence="2 3">
    <name type="scientific">Septoria linicola</name>
    <dbReference type="NCBI Taxonomy" id="215465"/>
    <lineage>
        <taxon>Eukaryota</taxon>
        <taxon>Fungi</taxon>
        <taxon>Dikarya</taxon>
        <taxon>Ascomycota</taxon>
        <taxon>Pezizomycotina</taxon>
        <taxon>Dothideomycetes</taxon>
        <taxon>Dothideomycetidae</taxon>
        <taxon>Mycosphaerellales</taxon>
        <taxon>Mycosphaerellaceae</taxon>
        <taxon>Septoria</taxon>
    </lineage>
</organism>
<feature type="compositionally biased region" description="Polar residues" evidence="1">
    <location>
        <begin position="473"/>
        <end position="492"/>
    </location>
</feature>
<gene>
    <name evidence="2" type="ORF">Slin15195_G044880</name>
</gene>
<feature type="region of interest" description="Disordered" evidence="1">
    <location>
        <begin position="635"/>
        <end position="667"/>
    </location>
</feature>
<reference evidence="2" key="1">
    <citation type="submission" date="2022-06" db="EMBL/GenBank/DDBJ databases">
        <title>Complete genome sequences of two strains of the flax pathogen Septoria linicola.</title>
        <authorList>
            <person name="Lapalu N."/>
            <person name="Simon A."/>
            <person name="Demenou B."/>
            <person name="Paumier D."/>
            <person name="Guillot M.-P."/>
            <person name="Gout L."/>
            <person name="Valade R."/>
        </authorList>
    </citation>
    <scope>NUCLEOTIDE SEQUENCE</scope>
    <source>
        <strain evidence="2">SE15195</strain>
    </source>
</reference>
<dbReference type="InterPro" id="IPR013943">
    <property type="entry name" value="Pet127"/>
</dbReference>
<feature type="compositionally biased region" description="Polar residues" evidence="1">
    <location>
        <begin position="554"/>
        <end position="564"/>
    </location>
</feature>